<protein>
    <submittedName>
        <fullName evidence="8">DUF5060 domain-containing protein</fullName>
    </submittedName>
</protein>
<dbReference type="InterPro" id="IPR032260">
    <property type="entry name" value="DUF5060"/>
</dbReference>
<evidence type="ECO:0000313" key="9">
    <source>
        <dbReference type="Proteomes" id="UP001165653"/>
    </source>
</evidence>
<comment type="subcellular location">
    <subcellularLocation>
        <location evidence="1">Secreted</location>
    </subcellularLocation>
</comment>
<gene>
    <name evidence="8" type="ORF">OJ996_07240</name>
</gene>
<dbReference type="Pfam" id="PF22352">
    <property type="entry name" value="K319L-like_PKD"/>
    <property type="match status" value="1"/>
</dbReference>
<evidence type="ECO:0000259" key="6">
    <source>
        <dbReference type="Pfam" id="PF16586"/>
    </source>
</evidence>
<evidence type="ECO:0000259" key="5">
    <source>
        <dbReference type="Pfam" id="PF12904"/>
    </source>
</evidence>
<proteinExistence type="predicted"/>
<evidence type="ECO:0000259" key="7">
    <source>
        <dbReference type="Pfam" id="PF24517"/>
    </source>
</evidence>
<dbReference type="InterPro" id="IPR055372">
    <property type="entry name" value="CBM96"/>
</dbReference>
<evidence type="ECO:0000256" key="3">
    <source>
        <dbReference type="ARBA" id="ARBA00022729"/>
    </source>
</evidence>
<organism evidence="8 9">
    <name type="scientific">Luteolibacter rhizosphaerae</name>
    <dbReference type="NCBI Taxonomy" id="2989719"/>
    <lineage>
        <taxon>Bacteria</taxon>
        <taxon>Pseudomonadati</taxon>
        <taxon>Verrucomicrobiota</taxon>
        <taxon>Verrucomicrobiia</taxon>
        <taxon>Verrucomicrobiales</taxon>
        <taxon>Verrucomicrobiaceae</taxon>
        <taxon>Luteolibacter</taxon>
    </lineage>
</organism>
<dbReference type="InterPro" id="IPR013783">
    <property type="entry name" value="Ig-like_fold"/>
</dbReference>
<evidence type="ECO:0000256" key="1">
    <source>
        <dbReference type="ARBA" id="ARBA00004613"/>
    </source>
</evidence>
<keyword evidence="3" id="KW-0732">Signal</keyword>
<dbReference type="Pfam" id="PF24517">
    <property type="entry name" value="CBM96"/>
    <property type="match status" value="1"/>
</dbReference>
<feature type="region of interest" description="Disordered" evidence="4">
    <location>
        <begin position="1000"/>
        <end position="1030"/>
    </location>
</feature>
<dbReference type="NCBIfam" id="NF033679">
    <property type="entry name" value="DNRLRE_dom"/>
    <property type="match status" value="1"/>
</dbReference>
<dbReference type="Gene3D" id="3.20.20.80">
    <property type="entry name" value="Glycosidases"/>
    <property type="match status" value="1"/>
</dbReference>
<sequence length="1030" mass="111853">MLVATAGALCPCPEAEAQQGSVLPPSGELKTWHKVTIDFMGPETAETATPNPFTDYRLDVAFTHTASGRTLLVPGYYAADGNAANSSAETGHVWRVHLAPDAEGEWTWAASFRTGANVATSEDPQAGASAAYFDGSSGSFSIAPSDKTGRDMRAKGRLDYVGKHHLRHAGTGRYFMKAGTDSPENLLSYADFDGDFKTDDEEDELVKTYAPHVADWQEGDPVWQGDKGKGLIGAINSLASEGLNAFSFLTMNIEGDDRNVFPYLNYDERDRMDVSRLDQWEIIFEHGTSKGFYLHFKTQETENELMLDNGNMGNRRKLYYRELIARFSHHLALNWNLGEEINNASLAQKAAWAQYFHDKDPYRHPIVIHNGASHFEMMGSASVLTGFSLQMNESNFSDTFYQVRRYVNRSEDFGRPWVIACDEPGDSRRSVRPDHDPGNSHRDARRDALWATALAGGAGCEFYFGYDYPESDMTLQDFRSRDVFWDNCRHFLQFFEANRFPFEEMTNHNELVTANGDNANRCLAKIGNCYLVQLRDGGSHSLDLSGVSGSFTTLWFNPRTGAAPVEGPVIEAGAWVALGAPPDTPTEDWIVLVRSTGGGSWTNYPPQVDAGPDKAVFLNEGLAEVTLNGTVNDDGLPDVFSLTRTWTMLSGPQAVDFSTTNTASTVAHFTAPGAYVLGLVVSDTEFTVSDQVTVLVSQPEGGMTLVYGPADDAYLDDGTGVDSEFLRVENSSRVRQSFLKFDLTALDEEPADAALELTGADIETDGQVSLKLYAAAGDAWSEELLDSASAPTKGPLLASFNGMSGEGVRIRFELGEHVTAAGTYGFIVETDSGAKDAVFASKEYEIAADRPRLIVTTKPNSPPLAAAFTAATLEDLPLVIPLPELLAGSSDPDGDPVSLVAEGGSTSEGGEVTISGEALSYTPPIDFFGPDSFSFLVEDGRGGFASALLTLHVVPSDLMQNQAPELDLSLPPGPKLKLTGVPGMLYSIWRSPDLQEWEAVGNKRAGSGGELQWQDPDPLPGKGFYRVEGP</sequence>
<dbReference type="Proteomes" id="UP001165653">
    <property type="component" value="Unassembled WGS sequence"/>
</dbReference>
<dbReference type="RefSeq" id="WP_264512733.1">
    <property type="nucleotide sequence ID" value="NZ_JAPDDR010000003.1"/>
</dbReference>
<dbReference type="Pfam" id="PF16586">
    <property type="entry name" value="DUF5060"/>
    <property type="match status" value="1"/>
</dbReference>
<keyword evidence="9" id="KW-1185">Reference proteome</keyword>
<name>A0ABT3G0J4_9BACT</name>
<dbReference type="Pfam" id="PF17963">
    <property type="entry name" value="Big_9"/>
    <property type="match status" value="1"/>
</dbReference>
<dbReference type="Gene3D" id="2.60.40.2810">
    <property type="match status" value="1"/>
</dbReference>
<reference evidence="8" key="1">
    <citation type="submission" date="2022-10" db="EMBL/GenBank/DDBJ databases">
        <title>Luteolibacter sp. GHJ8, whole genome shotgun sequencing project.</title>
        <authorList>
            <person name="Zhao G."/>
            <person name="Shen L."/>
        </authorList>
    </citation>
    <scope>NUCLEOTIDE SEQUENCE</scope>
    <source>
        <strain evidence="8">GHJ8</strain>
    </source>
</reference>
<evidence type="ECO:0000256" key="4">
    <source>
        <dbReference type="SAM" id="MobiDB-lite"/>
    </source>
</evidence>
<feature type="domain" description="DUF5060" evidence="6">
    <location>
        <begin position="29"/>
        <end position="113"/>
    </location>
</feature>
<dbReference type="Gene3D" id="2.60.40.10">
    <property type="entry name" value="Immunoglobulins"/>
    <property type="match status" value="2"/>
</dbReference>
<evidence type="ECO:0000313" key="8">
    <source>
        <dbReference type="EMBL" id="MCW1913360.1"/>
    </source>
</evidence>
<dbReference type="Pfam" id="PF12904">
    <property type="entry name" value="Collagen_bind_2"/>
    <property type="match status" value="1"/>
</dbReference>
<comment type="caution">
    <text evidence="8">The sequence shown here is derived from an EMBL/GenBank/DDBJ whole genome shotgun (WGS) entry which is preliminary data.</text>
</comment>
<keyword evidence="2" id="KW-0964">Secreted</keyword>
<accession>A0ABT3G0J4</accession>
<dbReference type="InterPro" id="IPR024749">
    <property type="entry name" value="Collagen-bd_put"/>
</dbReference>
<feature type="domain" description="Putative collagen-binding" evidence="5">
    <location>
        <begin position="512"/>
        <end position="593"/>
    </location>
</feature>
<feature type="domain" description="Carbohydrate-binding module family 96" evidence="7">
    <location>
        <begin position="709"/>
        <end position="857"/>
    </location>
</feature>
<dbReference type="EMBL" id="JAPDDR010000003">
    <property type="protein sequence ID" value="MCW1913360.1"/>
    <property type="molecule type" value="Genomic_DNA"/>
</dbReference>
<evidence type="ECO:0000256" key="2">
    <source>
        <dbReference type="ARBA" id="ARBA00022525"/>
    </source>
</evidence>